<gene>
    <name evidence="1" type="ORF">GIB67_010831</name>
</gene>
<organism evidence="1 2">
    <name type="scientific">Kingdonia uniflora</name>
    <dbReference type="NCBI Taxonomy" id="39325"/>
    <lineage>
        <taxon>Eukaryota</taxon>
        <taxon>Viridiplantae</taxon>
        <taxon>Streptophyta</taxon>
        <taxon>Embryophyta</taxon>
        <taxon>Tracheophyta</taxon>
        <taxon>Spermatophyta</taxon>
        <taxon>Magnoliopsida</taxon>
        <taxon>Ranunculales</taxon>
        <taxon>Circaeasteraceae</taxon>
        <taxon>Kingdonia</taxon>
    </lineage>
</organism>
<evidence type="ECO:0000313" key="2">
    <source>
        <dbReference type="Proteomes" id="UP000541444"/>
    </source>
</evidence>
<comment type="caution">
    <text evidence="1">The sequence shown here is derived from an EMBL/GenBank/DDBJ whole genome shotgun (WGS) entry which is preliminary data.</text>
</comment>
<accession>A0A7J7L8Y7</accession>
<name>A0A7J7L8Y7_9MAGN</name>
<keyword evidence="2" id="KW-1185">Reference proteome</keyword>
<evidence type="ECO:0000313" key="1">
    <source>
        <dbReference type="EMBL" id="KAF6139105.1"/>
    </source>
</evidence>
<protein>
    <submittedName>
        <fullName evidence="1">Uncharacterized protein</fullName>
    </submittedName>
</protein>
<dbReference type="Proteomes" id="UP000541444">
    <property type="component" value="Unassembled WGS sequence"/>
</dbReference>
<proteinExistence type="predicted"/>
<dbReference type="OrthoDB" id="17530at2759"/>
<sequence>MNSLGIKRFEIITSSVYAKGVIDRIWKPPWKYLTQVRQTLKLIHTVEEFVCSHTYKDGNIATHYMASDLSFAESRIVFPQDFNVDLVYICTADVI</sequence>
<reference evidence="1 2" key="1">
    <citation type="journal article" date="2020" name="IScience">
        <title>Genome Sequencing of the Endangered Kingdonia uniflora (Circaeasteraceae, Ranunculales) Reveals Potential Mechanisms of Evolutionary Specialization.</title>
        <authorList>
            <person name="Sun Y."/>
            <person name="Deng T."/>
            <person name="Zhang A."/>
            <person name="Moore M.J."/>
            <person name="Landis J.B."/>
            <person name="Lin N."/>
            <person name="Zhang H."/>
            <person name="Zhang X."/>
            <person name="Huang J."/>
            <person name="Zhang X."/>
            <person name="Sun H."/>
            <person name="Wang H."/>
        </authorList>
    </citation>
    <scope>NUCLEOTIDE SEQUENCE [LARGE SCALE GENOMIC DNA]</scope>
    <source>
        <strain evidence="1">TB1705</strain>
        <tissue evidence="1">Leaf</tissue>
    </source>
</reference>
<dbReference type="EMBL" id="JACGCM010002535">
    <property type="protein sequence ID" value="KAF6139105.1"/>
    <property type="molecule type" value="Genomic_DNA"/>
</dbReference>
<dbReference type="AlphaFoldDB" id="A0A7J7L8Y7"/>